<reference evidence="5" key="1">
    <citation type="submission" date="2021-01" db="UniProtKB">
        <authorList>
            <consortium name="EnsemblMetazoa"/>
        </authorList>
    </citation>
    <scope>IDENTIFICATION</scope>
</reference>
<dbReference type="SUPFAM" id="SSF53335">
    <property type="entry name" value="S-adenosyl-L-methionine-dependent methyltransferases"/>
    <property type="match status" value="1"/>
</dbReference>
<sequence length="368" mass="41552">MWRNMYSTNIRRYFKPRHWSRGLVDFTVATAKSEQALSIQKRKHVPVLLREAISALNVRPDKTFVDMTFGAGGHTREILKRGAKVVAIDRDPSVESIATEFKEEFGSRFDFRVAKFTEIRNVLADAGVPAGSVSGILVDCGCSSMQMDSARGFSSSKPNSPFDMRMNPADLQGPTAAQLVNHLSAESLAKIFKTYGEEKYARKIADAIISYRYEMKQIRTIGEFCQVVEAAFAPSHFRTDMIGRQVNLATKAIMGLRIFVNDELNQLNRGLHLMYDILHNEGQAVVISFHSLEDRIVKRHFSGVDMDEPVSHTIAQKYRNAGAWHKPTEMRPKWISIFKDVVTPSEDEIEQNPRSRSAKLRGAVKVQI</sequence>
<dbReference type="KEGG" id="vde:111248741"/>
<evidence type="ECO:0000256" key="3">
    <source>
        <dbReference type="ARBA" id="ARBA00022679"/>
    </source>
</evidence>
<dbReference type="InterPro" id="IPR002903">
    <property type="entry name" value="RsmH"/>
</dbReference>
<keyword evidence="4" id="KW-0949">S-adenosyl-L-methionine</keyword>
<dbReference type="OrthoDB" id="16290at2759"/>
<organism evidence="5 6">
    <name type="scientific">Varroa destructor</name>
    <name type="common">Honeybee mite</name>
    <dbReference type="NCBI Taxonomy" id="109461"/>
    <lineage>
        <taxon>Eukaryota</taxon>
        <taxon>Metazoa</taxon>
        <taxon>Ecdysozoa</taxon>
        <taxon>Arthropoda</taxon>
        <taxon>Chelicerata</taxon>
        <taxon>Arachnida</taxon>
        <taxon>Acari</taxon>
        <taxon>Parasitiformes</taxon>
        <taxon>Mesostigmata</taxon>
        <taxon>Gamasina</taxon>
        <taxon>Dermanyssoidea</taxon>
        <taxon>Varroidae</taxon>
        <taxon>Varroa</taxon>
    </lineage>
</organism>
<evidence type="ECO:0000313" key="5">
    <source>
        <dbReference type="EnsemblMetazoa" id="XP_022657346"/>
    </source>
</evidence>
<proteinExistence type="inferred from homology"/>
<dbReference type="GO" id="GO:0070475">
    <property type="term" value="P:rRNA base methylation"/>
    <property type="evidence" value="ECO:0007669"/>
    <property type="project" value="TreeGrafter"/>
</dbReference>
<name>A0A7M7K8T6_VARDE</name>
<dbReference type="PANTHER" id="PTHR11265">
    <property type="entry name" value="S-ADENOSYL-METHYLTRANSFERASE MRAW"/>
    <property type="match status" value="1"/>
</dbReference>
<dbReference type="NCBIfam" id="TIGR00006">
    <property type="entry name" value="16S rRNA (cytosine(1402)-N(4))-methyltransferase RsmH"/>
    <property type="match status" value="1"/>
</dbReference>
<dbReference type="HAMAP" id="MF_01007">
    <property type="entry name" value="16SrRNA_methyltr_H"/>
    <property type="match status" value="1"/>
</dbReference>
<dbReference type="Proteomes" id="UP000594260">
    <property type="component" value="Unplaced"/>
</dbReference>
<dbReference type="RefSeq" id="XP_022657346.1">
    <property type="nucleotide sequence ID" value="XM_022801611.1"/>
</dbReference>
<dbReference type="InterPro" id="IPR023397">
    <property type="entry name" value="SAM-dep_MeTrfase_MraW_recog"/>
</dbReference>
<dbReference type="AlphaFoldDB" id="A0A7M7K8T6"/>
<keyword evidence="2" id="KW-0489">Methyltransferase</keyword>
<accession>A0A7M7K8T6</accession>
<evidence type="ECO:0000256" key="1">
    <source>
        <dbReference type="ARBA" id="ARBA00010396"/>
    </source>
</evidence>
<evidence type="ECO:0000256" key="4">
    <source>
        <dbReference type="ARBA" id="ARBA00022691"/>
    </source>
</evidence>
<dbReference type="InterPro" id="IPR029063">
    <property type="entry name" value="SAM-dependent_MTases_sf"/>
</dbReference>
<dbReference type="PANTHER" id="PTHR11265:SF0">
    <property type="entry name" value="12S RRNA N4-METHYLCYTIDINE METHYLTRANSFERASE"/>
    <property type="match status" value="1"/>
</dbReference>
<dbReference type="GeneID" id="111248741"/>
<dbReference type="SUPFAM" id="SSF81799">
    <property type="entry name" value="Putative methyltransferase TM0872, insert domain"/>
    <property type="match status" value="1"/>
</dbReference>
<dbReference type="Gene3D" id="1.10.150.170">
    <property type="entry name" value="Putative methyltransferase TM0872, insert domain"/>
    <property type="match status" value="1"/>
</dbReference>
<dbReference type="FunCoup" id="A0A7M7K8T6">
    <property type="interactions" value="580"/>
</dbReference>
<dbReference type="InParanoid" id="A0A7M7K8T6"/>
<dbReference type="Pfam" id="PF01795">
    <property type="entry name" value="Methyltransf_5"/>
    <property type="match status" value="1"/>
</dbReference>
<dbReference type="Gene3D" id="3.40.50.150">
    <property type="entry name" value="Vaccinia Virus protein VP39"/>
    <property type="match status" value="1"/>
</dbReference>
<keyword evidence="3" id="KW-0808">Transferase</keyword>
<keyword evidence="6" id="KW-1185">Reference proteome</keyword>
<protein>
    <submittedName>
        <fullName evidence="5">Uncharacterized protein</fullName>
    </submittedName>
</protein>
<dbReference type="EnsemblMetazoa" id="XM_022801611">
    <property type="protein sequence ID" value="XP_022657346"/>
    <property type="gene ID" value="LOC111248741"/>
</dbReference>
<evidence type="ECO:0000256" key="2">
    <source>
        <dbReference type="ARBA" id="ARBA00022603"/>
    </source>
</evidence>
<evidence type="ECO:0000313" key="6">
    <source>
        <dbReference type="Proteomes" id="UP000594260"/>
    </source>
</evidence>
<dbReference type="OMA" id="SICVKEI"/>
<dbReference type="GO" id="GO:0071424">
    <property type="term" value="F:rRNA (cytosine-N4-)-methyltransferase activity"/>
    <property type="evidence" value="ECO:0007669"/>
    <property type="project" value="TreeGrafter"/>
</dbReference>
<dbReference type="PIRSF" id="PIRSF004486">
    <property type="entry name" value="MraW"/>
    <property type="match status" value="1"/>
</dbReference>
<comment type="similarity">
    <text evidence="1">Belongs to the methyltransferase superfamily. RsmH family.</text>
</comment>